<keyword evidence="9" id="KW-0472">Membrane</keyword>
<evidence type="ECO:0000256" key="3">
    <source>
        <dbReference type="ARBA" id="ARBA00022617"/>
    </source>
</evidence>
<comment type="similarity">
    <text evidence="2">Belongs to the cytochrome P450 family.</text>
</comment>
<evidence type="ECO:0000256" key="1">
    <source>
        <dbReference type="ARBA" id="ARBA00001971"/>
    </source>
</evidence>
<dbReference type="Proteomes" id="UP001552299">
    <property type="component" value="Unassembled WGS sequence"/>
</dbReference>
<sequence>MALMIPPNISAGTAIAAALLTLSFIFLIRLKSKQGKEKQLLPLPPGPPGLPILGSLPFLKPNLHQYFSGLAGTYGPVFSIRLGYKLCVVISSPSAAREILKYQDAAFANRVIPAAILFNYNGSRPDLLWSPYDTHWRIMRKIVVREMLSPTSLEAMAPTRRREIRRTVENLWARAKMGLTVHVREIASLTMLNMMTTMLWGERAAGDCDEKELQQAIKELINLFMEPNVADFFPIVAPLDPQGLGRRVKKLTEWIIKYLEKIVEKKKQKMAVGERRRDVLELLLDLVEIGNPQEPFTMDDLFKLIMGLMEASTDSISTVVEWSMAELLNDPKKMQIAQQELDHVIGKHRVVEESDIPQLHYLSAFVKETLRLHPPAPLLVPHCPSSQCVVGGFSVPAGTTVFVNMWKIQRDPHLWGEDAEEFKPERFLVTGKEMNDFYLRGNDQFCYLPFGAGRRMCVGIALGEKMVIYMLASLLHSFEWRLPENVTLELREKFGTVLIKAEELVVVPAARLDKPELYKPEQELEVRKEKQGKCFERMALTFRPEISAGTGVTALVTFYLTALFLFLLRLKRKKGSEKKQTLPLPPGPHGLPILGSLPFLNPNLHQYFADLARSYGPILSLRLGSKLCVVVSSPSAAREIFKDQDAAFANHATPAATLFYFRGSNLDLLWSAYGPHWRMLRKIAVHEMLGTASIEAVAPLRCRAMRRTVELVCARAKMGAAVDVRETTFLTVLNVMTSMLWGEQVAGSSDGKEFRRAIEGAVDILMAPNVLDFIPVLAPLDPQGLGRRTKKLMVWINKYLEEIVEKKKQKMDLIGGSADTISTAVEWSMAELLSNPEKMRTAQQELDAVVGKHRIVGESDIPQLHYLCAVVKESLRLHPPLPLLIPHCPSTHCVVGGFSVPAGTSVFVNVWVIHRDPHLWGEDAEEFKPERFLETSRQKKDFYLGGKDEFCYLPFGAGRRVCVGTAIGEKMVIYMLASLLHSFEWRLPKGASLELGEKFGAVLRKVEQLFAVPTMRLDTPELYL</sequence>
<protein>
    <submittedName>
        <fullName evidence="10">Uncharacterized protein</fullName>
    </submittedName>
</protein>
<gene>
    <name evidence="10" type="ORF">M5K25_007696</name>
</gene>
<reference evidence="10 11" key="1">
    <citation type="journal article" date="2024" name="Plant Biotechnol. J.">
        <title>Dendrobium thyrsiflorum genome and its molecular insights into genes involved in important horticultural traits.</title>
        <authorList>
            <person name="Chen B."/>
            <person name="Wang J.Y."/>
            <person name="Zheng P.J."/>
            <person name="Li K.L."/>
            <person name="Liang Y.M."/>
            <person name="Chen X.F."/>
            <person name="Zhang C."/>
            <person name="Zhao X."/>
            <person name="He X."/>
            <person name="Zhang G.Q."/>
            <person name="Liu Z.J."/>
            <person name="Xu Q."/>
        </authorList>
    </citation>
    <scope>NUCLEOTIDE SEQUENCE [LARGE SCALE GENOMIC DNA]</scope>
    <source>
        <strain evidence="10">GZMU011</strain>
    </source>
</reference>
<evidence type="ECO:0000256" key="9">
    <source>
        <dbReference type="SAM" id="Phobius"/>
    </source>
</evidence>
<keyword evidence="7" id="KW-0503">Monooxygenase</keyword>
<dbReference type="InterPro" id="IPR002401">
    <property type="entry name" value="Cyt_P450_E_grp-I"/>
</dbReference>
<comment type="cofactor">
    <cofactor evidence="1 8">
        <name>heme</name>
        <dbReference type="ChEBI" id="CHEBI:30413"/>
    </cofactor>
</comment>
<dbReference type="GO" id="GO:0051502">
    <property type="term" value="P:diterpene phytoalexin biosynthetic process"/>
    <property type="evidence" value="ECO:0007669"/>
    <property type="project" value="UniProtKB-ARBA"/>
</dbReference>
<evidence type="ECO:0000256" key="5">
    <source>
        <dbReference type="ARBA" id="ARBA00023002"/>
    </source>
</evidence>
<evidence type="ECO:0000256" key="8">
    <source>
        <dbReference type="PIRSR" id="PIRSR602401-1"/>
    </source>
</evidence>
<keyword evidence="9" id="KW-0812">Transmembrane</keyword>
<dbReference type="SUPFAM" id="SSF48264">
    <property type="entry name" value="Cytochrome P450"/>
    <property type="match status" value="2"/>
</dbReference>
<dbReference type="GO" id="GO:0046872">
    <property type="term" value="F:metal ion binding"/>
    <property type="evidence" value="ECO:0007669"/>
    <property type="project" value="UniProtKB-KW"/>
</dbReference>
<dbReference type="Pfam" id="PF00067">
    <property type="entry name" value="p450"/>
    <property type="match status" value="2"/>
</dbReference>
<dbReference type="EMBL" id="JANQDX010000006">
    <property type="protein sequence ID" value="KAL0923631.1"/>
    <property type="molecule type" value="Genomic_DNA"/>
</dbReference>
<evidence type="ECO:0000256" key="7">
    <source>
        <dbReference type="ARBA" id="ARBA00023033"/>
    </source>
</evidence>
<dbReference type="PANTHER" id="PTHR47951:SF3">
    <property type="entry name" value="CYTOCHROME P450, FAMILY 706, SUBFAMILY A, POLYPEPTIDE 4"/>
    <property type="match status" value="1"/>
</dbReference>
<dbReference type="AlphaFoldDB" id="A0ABD0VLZ8"/>
<keyword evidence="9" id="KW-1133">Transmembrane helix</keyword>
<dbReference type="FunFam" id="1.10.630.10:FF:000126">
    <property type="entry name" value="Predicted protein"/>
    <property type="match status" value="1"/>
</dbReference>
<comment type="caution">
    <text evidence="10">The sequence shown here is derived from an EMBL/GenBank/DDBJ whole genome shotgun (WGS) entry which is preliminary data.</text>
</comment>
<evidence type="ECO:0000256" key="6">
    <source>
        <dbReference type="ARBA" id="ARBA00023004"/>
    </source>
</evidence>
<accession>A0ABD0VLZ8</accession>
<dbReference type="InterPro" id="IPR001128">
    <property type="entry name" value="Cyt_P450"/>
</dbReference>
<keyword evidence="6 8" id="KW-0408">Iron</keyword>
<feature type="binding site" description="axial binding residue" evidence="8">
    <location>
        <position position="457"/>
    </location>
    <ligand>
        <name>heme</name>
        <dbReference type="ChEBI" id="CHEBI:30413"/>
    </ligand>
    <ligandPart>
        <name>Fe</name>
        <dbReference type="ChEBI" id="CHEBI:18248"/>
    </ligandPart>
</feature>
<evidence type="ECO:0000256" key="2">
    <source>
        <dbReference type="ARBA" id="ARBA00010617"/>
    </source>
</evidence>
<dbReference type="PRINTS" id="PR00385">
    <property type="entry name" value="P450"/>
</dbReference>
<evidence type="ECO:0000313" key="11">
    <source>
        <dbReference type="Proteomes" id="UP001552299"/>
    </source>
</evidence>
<organism evidence="10 11">
    <name type="scientific">Dendrobium thyrsiflorum</name>
    <name type="common">Pinecone-like raceme dendrobium</name>
    <name type="synonym">Orchid</name>
    <dbReference type="NCBI Taxonomy" id="117978"/>
    <lineage>
        <taxon>Eukaryota</taxon>
        <taxon>Viridiplantae</taxon>
        <taxon>Streptophyta</taxon>
        <taxon>Embryophyta</taxon>
        <taxon>Tracheophyta</taxon>
        <taxon>Spermatophyta</taxon>
        <taxon>Magnoliopsida</taxon>
        <taxon>Liliopsida</taxon>
        <taxon>Asparagales</taxon>
        <taxon>Orchidaceae</taxon>
        <taxon>Epidendroideae</taxon>
        <taxon>Malaxideae</taxon>
        <taxon>Dendrobiinae</taxon>
        <taxon>Dendrobium</taxon>
    </lineage>
</organism>
<dbReference type="InterPro" id="IPR017972">
    <property type="entry name" value="Cyt_P450_CS"/>
</dbReference>
<dbReference type="PROSITE" id="PS00086">
    <property type="entry name" value="CYTOCHROME_P450"/>
    <property type="match status" value="2"/>
</dbReference>
<dbReference type="FunFam" id="1.10.630.10:FF:000007">
    <property type="entry name" value="Cytochrome P450 76C4"/>
    <property type="match status" value="1"/>
</dbReference>
<dbReference type="InterPro" id="IPR036396">
    <property type="entry name" value="Cyt_P450_sf"/>
</dbReference>
<name>A0ABD0VLZ8_DENTH</name>
<feature type="transmembrane region" description="Helical" evidence="9">
    <location>
        <begin position="12"/>
        <end position="30"/>
    </location>
</feature>
<keyword evidence="3 8" id="KW-0349">Heme</keyword>
<evidence type="ECO:0000313" key="10">
    <source>
        <dbReference type="EMBL" id="KAL0923631.1"/>
    </source>
</evidence>
<keyword evidence="4 8" id="KW-0479">Metal-binding</keyword>
<keyword evidence="5" id="KW-0560">Oxidoreductase</keyword>
<dbReference type="GO" id="GO:0016709">
    <property type="term" value="F:oxidoreductase activity, acting on paired donors, with incorporation or reduction of molecular oxygen, NAD(P)H as one donor, and incorporation of one atom of oxygen"/>
    <property type="evidence" value="ECO:0007669"/>
    <property type="project" value="UniProtKB-ARBA"/>
</dbReference>
<feature type="transmembrane region" description="Helical" evidence="9">
    <location>
        <begin position="546"/>
        <end position="568"/>
    </location>
</feature>
<evidence type="ECO:0000256" key="4">
    <source>
        <dbReference type="ARBA" id="ARBA00022723"/>
    </source>
</evidence>
<proteinExistence type="inferred from homology"/>
<dbReference type="PRINTS" id="PR00463">
    <property type="entry name" value="EP450I"/>
</dbReference>
<dbReference type="PANTHER" id="PTHR47951">
    <property type="entry name" value="OS08G0547900 PROTEIN"/>
    <property type="match status" value="1"/>
</dbReference>
<dbReference type="Gene3D" id="1.10.630.10">
    <property type="entry name" value="Cytochrome P450"/>
    <property type="match status" value="3"/>
</dbReference>
<keyword evidence="11" id="KW-1185">Reference proteome</keyword>